<evidence type="ECO:0000256" key="1">
    <source>
        <dbReference type="SAM" id="Phobius"/>
    </source>
</evidence>
<name>A0ABT9DCU6_9MOLU</name>
<dbReference type="PANTHER" id="PTHR40033:SF1">
    <property type="entry name" value="CITRATE-SODIUM SYMPORTER"/>
    <property type="match status" value="1"/>
</dbReference>
<feature type="transmembrane region" description="Helical" evidence="1">
    <location>
        <begin position="56"/>
        <end position="77"/>
    </location>
</feature>
<dbReference type="InterPro" id="IPR004679">
    <property type="entry name" value="2-OHcarboxylate_transport"/>
</dbReference>
<dbReference type="EMBL" id="JAOSID010000001">
    <property type="protein sequence ID" value="MDO8167925.1"/>
    <property type="molecule type" value="Genomic_DNA"/>
</dbReference>
<feature type="transmembrane region" description="Helical" evidence="1">
    <location>
        <begin position="165"/>
        <end position="187"/>
    </location>
</feature>
<keyword evidence="1" id="KW-0812">Transmembrane</keyword>
<feature type="transmembrane region" description="Helical" evidence="1">
    <location>
        <begin position="413"/>
        <end position="434"/>
    </location>
</feature>
<dbReference type="PANTHER" id="PTHR40033">
    <property type="entry name" value="NA(+)-MALATE SYMPORTER"/>
    <property type="match status" value="1"/>
</dbReference>
<feature type="transmembrane region" description="Helical" evidence="1">
    <location>
        <begin position="207"/>
        <end position="232"/>
    </location>
</feature>
<keyword evidence="3" id="KW-1185">Reference proteome</keyword>
<evidence type="ECO:0000313" key="3">
    <source>
        <dbReference type="Proteomes" id="UP001172036"/>
    </source>
</evidence>
<feature type="transmembrane region" description="Helical" evidence="1">
    <location>
        <begin position="244"/>
        <end position="264"/>
    </location>
</feature>
<reference evidence="2 3" key="1">
    <citation type="journal article" date="2023" name="Int. J. Syst. Evol. Microbiol.">
        <title>The observation of taxonomic boundaries for the 16SrII and 16SrXXV phytoplasmas using genome-based delimitation.</title>
        <authorList>
            <person name="Rodrigues Jardim B."/>
            <person name="Tran-Nguyen L.T.T."/>
            <person name="Gambley C."/>
            <person name="Al-Sadi A.M."/>
            <person name="Al-Subhi A.M."/>
            <person name="Foissac X."/>
            <person name="Salar P."/>
            <person name="Cai H."/>
            <person name="Yang J.Y."/>
            <person name="Davis R."/>
            <person name="Jones L."/>
            <person name="Rodoni B."/>
            <person name="Constable F.E."/>
        </authorList>
    </citation>
    <scope>NUCLEOTIDE SEQUENCE [LARGE SCALE GENOMIC DNA]</scope>
    <source>
        <strain evidence="2">BAWM-155c</strain>
    </source>
</reference>
<sequence length="505" mass="55054">MINLNHSEKQNVSKNNIKPKIDILGFPLSLIMIILVITIMHIWIAYDASQGIFTSSWHHLISVLLFTMVLAEILKVIGKKTPILKDIGGGAILCLLVPAFIFNYNFFPSEISNRFFQFQAAFREKISYFNKNSSIGFSELFVSSLVCGSLLGIRKDILKRNGIKFLSLVIVSLFISAIVVGIAGILFRPIGGINTIPNSSYNNFLNSIFYIFVPISCGGLTCGIIPLVKVFSQGIPIYEDFFKTHIITSLLIGGIISVIFGGLIKKIFGNSKYGSPNGDLEKLTVPDQKNLVQIQKKSINHTKNSTLIEKTSLSRIKTGLVAIFALYIFSNVLRFLLLKLVLSENIAKYLPPTIIFLVLLVLLVKFFDLISDNYVQSISQASQFITQTFSSCILVVVGVNINIGIVMNKMVDLAFLSTCILCVGTTALVAAIIGNKVGFYPVQSSIAAGLCANSIGGAGNIAILEASNALKLTPYAQIATRIGGDLTVIIASIVFPLFYSINPGI</sequence>
<keyword evidence="1" id="KW-1133">Transmembrane helix</keyword>
<organism evidence="2 3">
    <name type="scientific">Candidatus Phytoplasma melaleucae</name>
    <dbReference type="NCBI Taxonomy" id="2982630"/>
    <lineage>
        <taxon>Bacteria</taxon>
        <taxon>Bacillati</taxon>
        <taxon>Mycoplasmatota</taxon>
        <taxon>Mollicutes</taxon>
        <taxon>Acholeplasmatales</taxon>
        <taxon>Acholeplasmataceae</taxon>
        <taxon>Candidatus Phytoplasma</taxon>
    </lineage>
</organism>
<dbReference type="Proteomes" id="UP001172036">
    <property type="component" value="Unassembled WGS sequence"/>
</dbReference>
<comment type="caution">
    <text evidence="2">The sequence shown here is derived from an EMBL/GenBank/DDBJ whole genome shotgun (WGS) entry which is preliminary data.</text>
</comment>
<feature type="transmembrane region" description="Helical" evidence="1">
    <location>
        <begin position="387"/>
        <end position="406"/>
    </location>
</feature>
<dbReference type="Pfam" id="PF03390">
    <property type="entry name" value="2HCT"/>
    <property type="match status" value="1"/>
</dbReference>
<feature type="transmembrane region" description="Helical" evidence="1">
    <location>
        <begin position="319"/>
        <end position="337"/>
    </location>
</feature>
<feature type="transmembrane region" description="Helical" evidence="1">
    <location>
        <begin position="21"/>
        <end position="44"/>
    </location>
</feature>
<protein>
    <submittedName>
        <fullName evidence="2">2-hydroxycarboxylate transporter family protein</fullName>
    </submittedName>
</protein>
<feature type="transmembrane region" description="Helical" evidence="1">
    <location>
        <begin position="135"/>
        <end position="153"/>
    </location>
</feature>
<evidence type="ECO:0000313" key="2">
    <source>
        <dbReference type="EMBL" id="MDO8167925.1"/>
    </source>
</evidence>
<feature type="transmembrane region" description="Helical" evidence="1">
    <location>
        <begin position="349"/>
        <end position="367"/>
    </location>
</feature>
<proteinExistence type="predicted"/>
<feature type="transmembrane region" description="Helical" evidence="1">
    <location>
        <begin position="446"/>
        <end position="466"/>
    </location>
</feature>
<feature type="transmembrane region" description="Helical" evidence="1">
    <location>
        <begin position="89"/>
        <end position="107"/>
    </location>
</feature>
<feature type="transmembrane region" description="Helical" evidence="1">
    <location>
        <begin position="478"/>
        <end position="499"/>
    </location>
</feature>
<gene>
    <name evidence="2" type="ORF">OC680_00300</name>
</gene>
<accession>A0ABT9DCU6</accession>
<keyword evidence="1" id="KW-0472">Membrane</keyword>
<dbReference type="RefSeq" id="WP_304515127.1">
    <property type="nucleotide sequence ID" value="NZ_JAOSID010000001.1"/>
</dbReference>